<dbReference type="EMBL" id="LFNG01000008">
    <property type="protein sequence ID" value="KMQ71344.1"/>
    <property type="molecule type" value="Genomic_DNA"/>
</dbReference>
<gene>
    <name evidence="2" type="ORF">ACM44_06890</name>
</gene>
<organism evidence="2 3">
    <name type="scientific">Chryseobacterium koreense CCUG 49689</name>
    <dbReference type="NCBI Taxonomy" id="1304281"/>
    <lineage>
        <taxon>Bacteria</taxon>
        <taxon>Pseudomonadati</taxon>
        <taxon>Bacteroidota</taxon>
        <taxon>Flavobacteriia</taxon>
        <taxon>Flavobacteriales</taxon>
        <taxon>Weeksellaceae</taxon>
        <taxon>Chryseobacterium group</taxon>
        <taxon>Chryseobacterium</taxon>
    </lineage>
</organism>
<protein>
    <recommendedName>
        <fullName evidence="4">Lipoprotein</fullName>
    </recommendedName>
</protein>
<dbReference type="AlphaFoldDB" id="A0A0J7IZV8"/>
<feature type="signal peptide" evidence="1">
    <location>
        <begin position="1"/>
        <end position="21"/>
    </location>
</feature>
<evidence type="ECO:0000313" key="2">
    <source>
        <dbReference type="EMBL" id="KMQ71344.1"/>
    </source>
</evidence>
<evidence type="ECO:0000256" key="1">
    <source>
        <dbReference type="SAM" id="SignalP"/>
    </source>
</evidence>
<sequence>MKTVFLLLFLFVVLSCGRNSSNDATPQDILPAATTSGANTAGCLVNGKVLIPKNGNQSIGGQPLYGLTINAIDTNYYINIKNYSTNQRVYFYMYNVTASGDFIVNQSGGYGSPTTQITQMYLEFDGKIFLSSDNCGIITINRFDYPYFSGTFTATLYNKEQPTEKIQITDGRFDINRLTLNK</sequence>
<dbReference type="RefSeq" id="WP_048499305.1">
    <property type="nucleotide sequence ID" value="NZ_LFNG01000008.1"/>
</dbReference>
<evidence type="ECO:0008006" key="4">
    <source>
        <dbReference type="Google" id="ProtNLM"/>
    </source>
</evidence>
<dbReference type="PROSITE" id="PS51257">
    <property type="entry name" value="PROKAR_LIPOPROTEIN"/>
    <property type="match status" value="1"/>
</dbReference>
<dbReference type="OrthoDB" id="881763at2"/>
<feature type="chain" id="PRO_5005289071" description="Lipoprotein" evidence="1">
    <location>
        <begin position="22"/>
        <end position="182"/>
    </location>
</feature>
<evidence type="ECO:0000313" key="3">
    <source>
        <dbReference type="Proteomes" id="UP000035900"/>
    </source>
</evidence>
<proteinExistence type="predicted"/>
<keyword evidence="1" id="KW-0732">Signal</keyword>
<keyword evidence="3" id="KW-1185">Reference proteome</keyword>
<comment type="caution">
    <text evidence="2">The sequence shown here is derived from an EMBL/GenBank/DDBJ whole genome shotgun (WGS) entry which is preliminary data.</text>
</comment>
<dbReference type="PATRIC" id="fig|1304281.5.peg.1476"/>
<accession>A0A0J7IZV8</accession>
<reference evidence="2 3" key="1">
    <citation type="journal article" date="2004" name="Int. J. Syst. Evol. Microbiol.">
        <title>Kaistella koreensis gen. nov., sp. nov., a novel member of the Chryseobacterium-Bergeyella-Riemerella branch.</title>
        <authorList>
            <person name="Kim M.K."/>
            <person name="Im W.T."/>
            <person name="Shin Y.K."/>
            <person name="Lim J.H."/>
            <person name="Kim S.H."/>
            <person name="Lee B.C."/>
            <person name="Park M.Y."/>
            <person name="Lee K.Y."/>
            <person name="Lee S.T."/>
        </authorList>
    </citation>
    <scope>NUCLEOTIDE SEQUENCE [LARGE SCALE GENOMIC DNA]</scope>
    <source>
        <strain evidence="2 3">CCUG 49689</strain>
    </source>
</reference>
<name>A0A0J7IZV8_9FLAO</name>
<dbReference type="Proteomes" id="UP000035900">
    <property type="component" value="Unassembled WGS sequence"/>
</dbReference>